<proteinExistence type="predicted"/>
<comment type="caution">
    <text evidence="2">The sequence shown here is derived from an EMBL/GenBank/DDBJ whole genome shotgun (WGS) entry which is preliminary data.</text>
</comment>
<name>A0ABS4X6C5_9MICO</name>
<organism evidence="2 3">
    <name type="scientific">Brachybacterium sacelli</name>
    <dbReference type="NCBI Taxonomy" id="173364"/>
    <lineage>
        <taxon>Bacteria</taxon>
        <taxon>Bacillati</taxon>
        <taxon>Actinomycetota</taxon>
        <taxon>Actinomycetes</taxon>
        <taxon>Micrococcales</taxon>
        <taxon>Dermabacteraceae</taxon>
        <taxon>Brachybacterium</taxon>
    </lineage>
</organism>
<protein>
    <recommendedName>
        <fullName evidence="4">DUF305 domain-containing protein</fullName>
    </recommendedName>
</protein>
<keyword evidence="1" id="KW-0732">Signal</keyword>
<accession>A0ABS4X6C5</accession>
<evidence type="ECO:0000313" key="2">
    <source>
        <dbReference type="EMBL" id="MBP2384004.1"/>
    </source>
</evidence>
<gene>
    <name evidence="2" type="ORF">JOF43_003993</name>
</gene>
<feature type="chain" id="PRO_5045088958" description="DUF305 domain-containing protein" evidence="1">
    <location>
        <begin position="23"/>
        <end position="191"/>
    </location>
</feature>
<keyword evidence="3" id="KW-1185">Reference proteome</keyword>
<dbReference type="PROSITE" id="PS51257">
    <property type="entry name" value="PROKAR_LIPOPROTEIN"/>
    <property type="match status" value="1"/>
</dbReference>
<evidence type="ECO:0000256" key="1">
    <source>
        <dbReference type="SAM" id="SignalP"/>
    </source>
</evidence>
<dbReference type="EMBL" id="JAGIOD010000002">
    <property type="protein sequence ID" value="MBP2384004.1"/>
    <property type="molecule type" value="Genomic_DNA"/>
</dbReference>
<dbReference type="Proteomes" id="UP001519290">
    <property type="component" value="Unassembled WGS sequence"/>
</dbReference>
<reference evidence="2 3" key="1">
    <citation type="submission" date="2021-03" db="EMBL/GenBank/DDBJ databases">
        <title>Sequencing the genomes of 1000 actinobacteria strains.</title>
        <authorList>
            <person name="Klenk H.-P."/>
        </authorList>
    </citation>
    <scope>NUCLEOTIDE SEQUENCE [LARGE SCALE GENOMIC DNA]</scope>
    <source>
        <strain evidence="2 3">DSM 14566</strain>
    </source>
</reference>
<sequence length="191" mass="20028">MSRRAVRATRSAVACTLAGVLALTGCGFTDHDSADAPDSTTTVGGELDPWLDEVCGAVDSIATVANERRELDWADVSDPDTAAELVAHLELVETEIGQARAVLDSAGAPPVEDGDAVLAEMQESFEERQDAVTDAIEFIEDSASRVGPLAAAQIASAAQTAYTAAPRLARAIERHDELQNAYETTPTCNGL</sequence>
<evidence type="ECO:0000313" key="3">
    <source>
        <dbReference type="Proteomes" id="UP001519290"/>
    </source>
</evidence>
<dbReference type="RefSeq" id="WP_209904900.1">
    <property type="nucleotide sequence ID" value="NZ_BAAAJW010000001.1"/>
</dbReference>
<feature type="signal peptide" evidence="1">
    <location>
        <begin position="1"/>
        <end position="22"/>
    </location>
</feature>
<evidence type="ECO:0008006" key="4">
    <source>
        <dbReference type="Google" id="ProtNLM"/>
    </source>
</evidence>